<proteinExistence type="predicted"/>
<evidence type="ECO:0000313" key="1">
    <source>
        <dbReference type="EMBL" id="KAG6119805.1"/>
    </source>
</evidence>
<protein>
    <submittedName>
        <fullName evidence="1">Uncharacterized protein</fullName>
    </submittedName>
</protein>
<organism evidence="1 2">
    <name type="scientific">Claviceps humidiphila</name>
    <dbReference type="NCBI Taxonomy" id="1294629"/>
    <lineage>
        <taxon>Eukaryota</taxon>
        <taxon>Fungi</taxon>
        <taxon>Dikarya</taxon>
        <taxon>Ascomycota</taxon>
        <taxon>Pezizomycotina</taxon>
        <taxon>Sordariomycetes</taxon>
        <taxon>Hypocreomycetidae</taxon>
        <taxon>Hypocreales</taxon>
        <taxon>Clavicipitaceae</taxon>
        <taxon>Claviceps</taxon>
    </lineage>
</organism>
<dbReference type="Proteomes" id="UP000732380">
    <property type="component" value="Unassembled WGS sequence"/>
</dbReference>
<gene>
    <name evidence="1" type="ORF">E4U13_007311</name>
</gene>
<accession>A0A9P7TWK7</accession>
<dbReference type="AlphaFoldDB" id="A0A9P7TWK7"/>
<reference evidence="1 2" key="1">
    <citation type="journal article" date="2020" name="bioRxiv">
        <title>Whole genome comparisons of ergot fungi reveals the divergence and evolution of species within the genus Claviceps are the result of varying mechanisms driving genome evolution and host range expansion.</title>
        <authorList>
            <person name="Wyka S.A."/>
            <person name="Mondo S.J."/>
            <person name="Liu M."/>
            <person name="Dettman J."/>
            <person name="Nalam V."/>
            <person name="Broders K.D."/>
        </authorList>
    </citation>
    <scope>NUCLEOTIDE SEQUENCE [LARGE SCALE GENOMIC DNA]</scope>
    <source>
        <strain evidence="1 2">LM576</strain>
    </source>
</reference>
<keyword evidence="2" id="KW-1185">Reference proteome</keyword>
<sequence>MVQEQMLARWTHLSDVRLDVPAESRQPHWSSARIVIGGVGESGGRAVDGQWVKDENAAVNKEDEARL</sequence>
<comment type="caution">
    <text evidence="1">The sequence shown here is derived from an EMBL/GenBank/DDBJ whole genome shotgun (WGS) entry which is preliminary data.</text>
</comment>
<dbReference type="EMBL" id="SRQM01000070">
    <property type="protein sequence ID" value="KAG6119805.1"/>
    <property type="molecule type" value="Genomic_DNA"/>
</dbReference>
<name>A0A9P7TWK7_9HYPO</name>
<evidence type="ECO:0000313" key="2">
    <source>
        <dbReference type="Proteomes" id="UP000732380"/>
    </source>
</evidence>